<dbReference type="EMBL" id="JPWV03000035">
    <property type="protein sequence ID" value="KAG2528826.1"/>
    <property type="molecule type" value="Genomic_DNA"/>
</dbReference>
<reference evidence="2" key="3">
    <citation type="submission" date="2020-06" db="EMBL/GenBank/DDBJ databases">
        <authorList>
            <person name="Studholme D.J."/>
        </authorList>
    </citation>
    <scope>NUCLEOTIDE SEQUENCE</scope>
    <source>
        <strain evidence="3">NZFS 2646</strain>
        <strain evidence="2">NZFS 3630</strain>
    </source>
</reference>
<evidence type="ECO:0000313" key="5">
    <source>
        <dbReference type="EMBL" id="RLN85696.1"/>
    </source>
</evidence>
<dbReference type="Proteomes" id="UP000792063">
    <property type="component" value="Unassembled WGS sequence"/>
</dbReference>
<feature type="compositionally biased region" description="Basic and acidic residues" evidence="1">
    <location>
        <begin position="80"/>
        <end position="91"/>
    </location>
</feature>
<protein>
    <submittedName>
        <fullName evidence="4">Uncharacterized protein</fullName>
    </submittedName>
</protein>
<dbReference type="EMBL" id="MBDN02000005">
    <property type="protein sequence ID" value="RLN85696.1"/>
    <property type="molecule type" value="Genomic_DNA"/>
</dbReference>
<dbReference type="Proteomes" id="UP000285883">
    <property type="component" value="Unassembled WGS sequence"/>
</dbReference>
<proteinExistence type="predicted"/>
<feature type="compositionally biased region" description="Basic and acidic residues" evidence="1">
    <location>
        <begin position="61"/>
        <end position="72"/>
    </location>
</feature>
<name>A0A3R7G365_9STRA</name>
<dbReference type="Proteomes" id="UP000285624">
    <property type="component" value="Unassembled WGS sequence"/>
</dbReference>
<dbReference type="EMBL" id="MAYM02001246">
    <property type="protein sequence ID" value="RLN21364.1"/>
    <property type="molecule type" value="Genomic_DNA"/>
</dbReference>
<feature type="compositionally biased region" description="Acidic residues" evidence="1">
    <location>
        <begin position="20"/>
        <end position="29"/>
    </location>
</feature>
<reference evidence="6 7" key="2">
    <citation type="submission" date="2018-07" db="EMBL/GenBank/DDBJ databases">
        <title>Genome sequencing of oomycete isolates from Chile give support for New Zealand origin for Phytophthora kernoviae and make available the first Nothophytophthora sp. genome.</title>
        <authorList>
            <person name="Studholme D.J."/>
            <person name="Sanfuentes E."/>
            <person name="Panda P."/>
            <person name="Hill R."/>
            <person name="Sambles C."/>
            <person name="Grant M."/>
            <person name="Williams N.M."/>
            <person name="Mcdougal R.L."/>
        </authorList>
    </citation>
    <scope>NUCLEOTIDE SEQUENCE [LARGE SCALE GENOMIC DNA]</scope>
    <source>
        <strain evidence="4">Chile2</strain>
        <strain evidence="5">Chile4</strain>
    </source>
</reference>
<comment type="caution">
    <text evidence="4">The sequence shown here is derived from an EMBL/GenBank/DDBJ whole genome shotgun (WGS) entry which is preliminary data.</text>
</comment>
<evidence type="ECO:0000313" key="4">
    <source>
        <dbReference type="EMBL" id="RLN21364.1"/>
    </source>
</evidence>
<feature type="compositionally biased region" description="Polar residues" evidence="1">
    <location>
        <begin position="50"/>
        <end position="60"/>
    </location>
</feature>
<gene>
    <name evidence="4" type="ORF">BBI17_000323</name>
    <name evidence="5" type="ORF">BBO99_00000267</name>
    <name evidence="3" type="ORF">JM16_002455</name>
    <name evidence="2" type="ORF">JM18_003798</name>
</gene>
<reference evidence="2" key="1">
    <citation type="journal article" date="2015" name="Genom Data">
        <title>Genome sequences of six Phytophthora species associated with forests in New Zealand.</title>
        <authorList>
            <person name="Studholme D.J."/>
            <person name="McDougal R.L."/>
            <person name="Sambles C."/>
            <person name="Hansen E."/>
            <person name="Hardy G."/>
            <person name="Grant M."/>
            <person name="Ganley R.J."/>
            <person name="Williams N.M."/>
        </authorList>
    </citation>
    <scope>NUCLEOTIDE SEQUENCE</scope>
    <source>
        <strain evidence="3">NZFS 2646</strain>
        <strain evidence="2">NZFS 3630</strain>
    </source>
</reference>
<accession>A0A3R7G365</accession>
<organism evidence="4 7">
    <name type="scientific">Phytophthora kernoviae</name>
    <dbReference type="NCBI Taxonomy" id="325452"/>
    <lineage>
        <taxon>Eukaryota</taxon>
        <taxon>Sar</taxon>
        <taxon>Stramenopiles</taxon>
        <taxon>Oomycota</taxon>
        <taxon>Peronosporomycetes</taxon>
        <taxon>Peronosporales</taxon>
        <taxon>Peronosporaceae</taxon>
        <taxon>Phytophthora</taxon>
    </lineage>
</organism>
<evidence type="ECO:0000313" key="2">
    <source>
        <dbReference type="EMBL" id="KAG2527459.1"/>
    </source>
</evidence>
<dbReference type="Proteomes" id="UP000785171">
    <property type="component" value="Unassembled WGS sequence"/>
</dbReference>
<feature type="compositionally biased region" description="Basic and acidic residues" evidence="1">
    <location>
        <begin position="35"/>
        <end position="48"/>
    </location>
</feature>
<feature type="compositionally biased region" description="Polar residues" evidence="1">
    <location>
        <begin position="323"/>
        <end position="334"/>
    </location>
</feature>
<feature type="compositionally biased region" description="Basic and acidic residues" evidence="1">
    <location>
        <begin position="110"/>
        <end position="126"/>
    </location>
</feature>
<evidence type="ECO:0000313" key="6">
    <source>
        <dbReference type="Proteomes" id="UP000285624"/>
    </source>
</evidence>
<evidence type="ECO:0000256" key="1">
    <source>
        <dbReference type="SAM" id="MobiDB-lite"/>
    </source>
</evidence>
<evidence type="ECO:0000313" key="7">
    <source>
        <dbReference type="Proteomes" id="UP000285883"/>
    </source>
</evidence>
<dbReference type="AlphaFoldDB" id="A0A3R7G365"/>
<dbReference type="EMBL" id="JPWU03000078">
    <property type="protein sequence ID" value="KAG2527459.1"/>
    <property type="molecule type" value="Genomic_DNA"/>
</dbReference>
<feature type="region of interest" description="Disordered" evidence="1">
    <location>
        <begin position="1"/>
        <end position="126"/>
    </location>
</feature>
<keyword evidence="6" id="KW-1185">Reference proteome</keyword>
<evidence type="ECO:0000313" key="3">
    <source>
        <dbReference type="EMBL" id="KAG2528826.1"/>
    </source>
</evidence>
<sequence>MPTTDVRLQVESVTPQDTELWSEDNDDLQEAGANTKEDDRRKREEELKFQQFQVDQNTSRSEQETNRVSTDKPKKKKQKPKVDSSLQRKSEPPSGSEVDAVSLPQVVELMPKRTETPHLRSNDTAEARRRQILACYSQDLSPLVNGGKPKRLPIPKPLQVPGCIIKRKQTPDNNAQVTVSTRSFRGKCQRKPSKSPAPKNMKLRPLENQAPRRQLKETPYVQYEGNQFEDMDVHIKKEATGKRLVASPLSLQLPRRTVDHSAPLTAEIKPMSWAYELAKDVLQQENAHDYADEAGILSFSTPLHPVTEEDAPQFTMFPLQHQLPSPTFPPSQTMPDPPADASAPAPRWEYSSERLSSLLEKYNVSVSAVTAGATIPKL</sequence>
<feature type="region of interest" description="Disordered" evidence="1">
    <location>
        <begin position="323"/>
        <end position="347"/>
    </location>
</feature>